<comment type="subcellular location">
    <subcellularLocation>
        <location evidence="1">Membrane</location>
        <topology evidence="1">Multi-pass membrane protein</topology>
    </subcellularLocation>
</comment>
<reference evidence="6 7" key="1">
    <citation type="submission" date="2018-08" db="EMBL/GenBank/DDBJ databases">
        <authorList>
            <person name="Khan S.A."/>
            <person name="Jeon C.O."/>
            <person name="Chun B.H."/>
            <person name="Jeong S.E."/>
        </authorList>
    </citation>
    <scope>NUCLEOTIDE SEQUENCE [LARGE SCALE GENOMIC DNA]</scope>
    <source>
        <strain evidence="6 7">S-16</strain>
    </source>
</reference>
<keyword evidence="3 5" id="KW-1133">Transmembrane helix</keyword>
<accession>A0A3N7JYM5</accession>
<protein>
    <recommendedName>
        <fullName evidence="8">Etoposide-induced protein 2.4 (EI24)</fullName>
    </recommendedName>
</protein>
<evidence type="ECO:0000256" key="2">
    <source>
        <dbReference type="ARBA" id="ARBA00022692"/>
    </source>
</evidence>
<evidence type="ECO:0008006" key="8">
    <source>
        <dbReference type="Google" id="ProtNLM"/>
    </source>
</evidence>
<dbReference type="AlphaFoldDB" id="A0A3N7JYM5"/>
<evidence type="ECO:0000256" key="4">
    <source>
        <dbReference type="ARBA" id="ARBA00023136"/>
    </source>
</evidence>
<organism evidence="6 7">
    <name type="scientific">Piscinibacter terrae</name>
    <dbReference type="NCBI Taxonomy" id="2496871"/>
    <lineage>
        <taxon>Bacteria</taxon>
        <taxon>Pseudomonadati</taxon>
        <taxon>Pseudomonadota</taxon>
        <taxon>Betaproteobacteria</taxon>
        <taxon>Burkholderiales</taxon>
        <taxon>Sphaerotilaceae</taxon>
        <taxon>Piscinibacter</taxon>
    </lineage>
</organism>
<evidence type="ECO:0000256" key="5">
    <source>
        <dbReference type="SAM" id="Phobius"/>
    </source>
</evidence>
<feature type="transmembrane region" description="Helical" evidence="5">
    <location>
        <begin position="83"/>
        <end position="106"/>
    </location>
</feature>
<feature type="transmembrane region" description="Helical" evidence="5">
    <location>
        <begin position="21"/>
        <end position="44"/>
    </location>
</feature>
<name>A0A3N7JYM5_9BURK</name>
<keyword evidence="2 5" id="KW-0812">Transmembrane</keyword>
<feature type="transmembrane region" description="Helical" evidence="5">
    <location>
        <begin position="199"/>
        <end position="221"/>
    </location>
</feature>
<keyword evidence="4 5" id="KW-0472">Membrane</keyword>
<feature type="transmembrane region" description="Helical" evidence="5">
    <location>
        <begin position="227"/>
        <end position="255"/>
    </location>
</feature>
<reference evidence="6 7" key="2">
    <citation type="submission" date="2018-12" db="EMBL/GenBank/DDBJ databases">
        <title>Rhizobacter gummiphilus sp. nov., a rubber-degrading bacterium isolated from the soil of a botanical garden in Japan.</title>
        <authorList>
            <person name="Shunsuke S.S."/>
        </authorList>
    </citation>
    <scope>NUCLEOTIDE SEQUENCE [LARGE SCALE GENOMIC DNA]</scope>
    <source>
        <strain evidence="6 7">S-16</strain>
    </source>
</reference>
<comment type="caution">
    <text evidence="6">The sequence shown here is derived from an EMBL/GenBank/DDBJ whole genome shotgun (WGS) entry which is preliminary data.</text>
</comment>
<dbReference type="EMBL" id="QUSW01000001">
    <property type="protein sequence ID" value="RQP25909.1"/>
    <property type="molecule type" value="Genomic_DNA"/>
</dbReference>
<keyword evidence="7" id="KW-1185">Reference proteome</keyword>
<feature type="transmembrane region" description="Helical" evidence="5">
    <location>
        <begin position="127"/>
        <end position="149"/>
    </location>
</feature>
<dbReference type="InterPro" id="IPR059112">
    <property type="entry name" value="CysZ/EI24"/>
</dbReference>
<evidence type="ECO:0000256" key="3">
    <source>
        <dbReference type="ARBA" id="ARBA00022989"/>
    </source>
</evidence>
<evidence type="ECO:0000313" key="7">
    <source>
        <dbReference type="Proteomes" id="UP000267464"/>
    </source>
</evidence>
<evidence type="ECO:0000256" key="1">
    <source>
        <dbReference type="ARBA" id="ARBA00004141"/>
    </source>
</evidence>
<dbReference type="RefSeq" id="WP_124538577.1">
    <property type="nucleotide sequence ID" value="NZ_QUSW01000001.1"/>
</dbReference>
<feature type="transmembrane region" description="Helical" evidence="5">
    <location>
        <begin position="155"/>
        <end position="173"/>
    </location>
</feature>
<dbReference type="Pfam" id="PF07264">
    <property type="entry name" value="EI24"/>
    <property type="match status" value="1"/>
</dbReference>
<sequence length="290" mass="32226">MAKDVVSRLADSLWRAAAYCLHPVVIVLSFMPVLIMGAAAWFLARFYWEDALDAVMGWEIIKQINNLLAGIGLAKLHTLVGQLVVVMLATPVIVVGSLLLVTAMMAPWMVKLVARRRFPALEKLRGGTIVGSVFHALWVTAVAAVVLVVSMPLWLIPPLILILPPVIWGWLTYRVMSYDVLADHATRQERREIVRAHRWTLLGMGVLSGYVSMLPSMVWGIGAALIYAPFVIMAAIWIYTLVFAFTGLWFGHYLLSALADLREFHAREAKTRQEALPPAIDVPIEVLPLP</sequence>
<dbReference type="OrthoDB" id="8565703at2"/>
<dbReference type="Proteomes" id="UP000267464">
    <property type="component" value="Unassembled WGS sequence"/>
</dbReference>
<proteinExistence type="predicted"/>
<evidence type="ECO:0000313" key="6">
    <source>
        <dbReference type="EMBL" id="RQP25909.1"/>
    </source>
</evidence>
<gene>
    <name evidence="6" type="ORF">DZC73_02320</name>
</gene>